<keyword evidence="3" id="KW-1185">Reference proteome</keyword>
<evidence type="ECO:0000256" key="1">
    <source>
        <dbReference type="SAM" id="MobiDB-lite"/>
    </source>
</evidence>
<gene>
    <name evidence="2" type="ORF">G5I_14246</name>
</gene>
<dbReference type="EMBL" id="GL888828">
    <property type="protein sequence ID" value="EGI57719.1"/>
    <property type="molecule type" value="Genomic_DNA"/>
</dbReference>
<feature type="region of interest" description="Disordered" evidence="1">
    <location>
        <begin position="1"/>
        <end position="28"/>
    </location>
</feature>
<dbReference type="InParanoid" id="F4X7A7"/>
<protein>
    <submittedName>
        <fullName evidence="2">Uncharacterized protein</fullName>
    </submittedName>
</protein>
<accession>F4X7A7</accession>
<dbReference type="AlphaFoldDB" id="F4X7A7"/>
<evidence type="ECO:0000313" key="2">
    <source>
        <dbReference type="EMBL" id="EGI57719.1"/>
    </source>
</evidence>
<name>F4X7A7_ACREC</name>
<proteinExistence type="predicted"/>
<evidence type="ECO:0000313" key="3">
    <source>
        <dbReference type="Proteomes" id="UP000007755"/>
    </source>
</evidence>
<feature type="compositionally biased region" description="Gly residues" evidence="1">
    <location>
        <begin position="1"/>
        <end position="12"/>
    </location>
</feature>
<reference evidence="2" key="1">
    <citation type="submission" date="2011-02" db="EMBL/GenBank/DDBJ databases">
        <title>The genome of the leaf-cutting ant Acromyrmex echinatior suggests key adaptations to social evolution and fungus farming.</title>
        <authorList>
            <person name="Nygaard S."/>
            <person name="Zhang G."/>
        </authorList>
    </citation>
    <scope>NUCLEOTIDE SEQUENCE</scope>
</reference>
<sequence length="181" mass="19826">MTEPNCGGGTGRKTGAETPDAAPGAGCPRLGTMTAMFVGRNGRKREPSQGMRMPTHYVFSRYFGQVRPVAKKERPVVTGRREREKREFPLPNVGGECNNELFKVPTRISQSSVKCWQSTGTIRAVFKVLTMANPFLPKLCQVLAEYWHYTDCIQSTNCGQPVSSKALPTLGRVLGDTGLSS</sequence>
<dbReference type="Proteomes" id="UP000007755">
    <property type="component" value="Unassembled WGS sequence"/>
</dbReference>
<organism evidence="3">
    <name type="scientific">Acromyrmex echinatior</name>
    <name type="common">Panamanian leafcutter ant</name>
    <name type="synonym">Acromyrmex octospinosus echinatior</name>
    <dbReference type="NCBI Taxonomy" id="103372"/>
    <lineage>
        <taxon>Eukaryota</taxon>
        <taxon>Metazoa</taxon>
        <taxon>Ecdysozoa</taxon>
        <taxon>Arthropoda</taxon>
        <taxon>Hexapoda</taxon>
        <taxon>Insecta</taxon>
        <taxon>Pterygota</taxon>
        <taxon>Neoptera</taxon>
        <taxon>Endopterygota</taxon>
        <taxon>Hymenoptera</taxon>
        <taxon>Apocrita</taxon>
        <taxon>Aculeata</taxon>
        <taxon>Formicoidea</taxon>
        <taxon>Formicidae</taxon>
        <taxon>Myrmicinae</taxon>
        <taxon>Acromyrmex</taxon>
    </lineage>
</organism>